<comment type="caution">
    <text evidence="2">The sequence shown here is derived from an EMBL/GenBank/DDBJ whole genome shotgun (WGS) entry which is preliminary data.</text>
</comment>
<dbReference type="AlphaFoldDB" id="A0A4Z0ZTF7"/>
<dbReference type="EMBL" id="RQGH01000018">
    <property type="protein sequence ID" value="TGL67801.1"/>
    <property type="molecule type" value="Genomic_DNA"/>
</dbReference>
<sequence length="311" mass="35281">MYMQTPSPWKIKTSQLIVILILLSIPKILLGQSKDMIKLEWYHYIILSPVLVIDAVRSGYKEIKNGISHYSDYRSLPELHRAVLNSDLEMVQKLNSQGVNLESKDKKGETALYYAVDQNKITIAKYLIQNKANVNVWNTNGKPLAHSAIANNQSDLIQLMVTNGLDVKSTKQGTSYLILTANLKPKNFKLIQLFINQGVDINAKDRYQYTALMHLATKDNPNLEIINYLIKKGANVNVKDPSGKSILRLLIEQRTHNLELVKTLVKNGADIGSKDNDGISIFDFINSYYDYPETNEVVIYLKKAKKNLSLR</sequence>
<proteinExistence type="predicted"/>
<dbReference type="InterPro" id="IPR002110">
    <property type="entry name" value="Ankyrin_rpt"/>
</dbReference>
<dbReference type="InterPro" id="IPR036770">
    <property type="entry name" value="Ankyrin_rpt-contain_sf"/>
</dbReference>
<dbReference type="PANTHER" id="PTHR24125">
    <property type="entry name" value="ANKYRIN REPEAT AND DEATH DOMAIN-CONTAINING PROTEIN"/>
    <property type="match status" value="1"/>
</dbReference>
<evidence type="ECO:0000313" key="3">
    <source>
        <dbReference type="Proteomes" id="UP000297567"/>
    </source>
</evidence>
<evidence type="ECO:0000313" key="2">
    <source>
        <dbReference type="EMBL" id="TGL67801.1"/>
    </source>
</evidence>
<keyword evidence="1" id="KW-0040">ANK repeat</keyword>
<dbReference type="Proteomes" id="UP000297567">
    <property type="component" value="Unassembled WGS sequence"/>
</dbReference>
<dbReference type="PROSITE" id="PS50088">
    <property type="entry name" value="ANK_REPEAT"/>
    <property type="match status" value="4"/>
</dbReference>
<dbReference type="PANTHER" id="PTHR24125:SF5">
    <property type="entry name" value="ANKYRIN REPEAT PROTEIN"/>
    <property type="match status" value="1"/>
</dbReference>
<feature type="repeat" description="ANK" evidence="1">
    <location>
        <begin position="207"/>
        <end position="241"/>
    </location>
</feature>
<dbReference type="SMART" id="SM00248">
    <property type="entry name" value="ANK"/>
    <property type="match status" value="6"/>
</dbReference>
<protein>
    <submittedName>
        <fullName evidence="2">Ankyrin repeat domain-containing protein</fullName>
    </submittedName>
</protein>
<feature type="repeat" description="ANK" evidence="1">
    <location>
        <begin position="107"/>
        <end position="139"/>
    </location>
</feature>
<keyword evidence="3" id="KW-1185">Reference proteome</keyword>
<gene>
    <name evidence="2" type="ORF">EHQ62_08350</name>
</gene>
<evidence type="ECO:0000256" key="1">
    <source>
        <dbReference type="PROSITE-ProRule" id="PRU00023"/>
    </source>
</evidence>
<feature type="repeat" description="ANK" evidence="1">
    <location>
        <begin position="242"/>
        <end position="276"/>
    </location>
</feature>
<accession>A0A4Z0ZTF7</accession>
<reference evidence="2" key="1">
    <citation type="journal article" date="2019" name="PLoS Negl. Trop. Dis.">
        <title>Revisiting the worldwide diversity of Leptospira species in the environment.</title>
        <authorList>
            <person name="Vincent A.T."/>
            <person name="Schiettekatte O."/>
            <person name="Bourhy P."/>
            <person name="Veyrier F.J."/>
            <person name="Picardeau M."/>
        </authorList>
    </citation>
    <scope>NUCLEOTIDE SEQUENCE [LARGE SCALE GENOMIC DNA]</scope>
    <source>
        <strain evidence="2">201702451</strain>
    </source>
</reference>
<dbReference type="PRINTS" id="PR01415">
    <property type="entry name" value="ANKYRIN"/>
</dbReference>
<dbReference type="Gene3D" id="1.25.40.20">
    <property type="entry name" value="Ankyrin repeat-containing domain"/>
    <property type="match status" value="1"/>
</dbReference>
<dbReference type="InterPro" id="IPR052457">
    <property type="entry name" value="Ankyrin-DD_containing_protein"/>
</dbReference>
<organism evidence="2 3">
    <name type="scientific">Leptospira jelokensis</name>
    <dbReference type="NCBI Taxonomy" id="2484931"/>
    <lineage>
        <taxon>Bacteria</taxon>
        <taxon>Pseudomonadati</taxon>
        <taxon>Spirochaetota</taxon>
        <taxon>Spirochaetia</taxon>
        <taxon>Leptospirales</taxon>
        <taxon>Leptospiraceae</taxon>
        <taxon>Leptospira</taxon>
    </lineage>
</organism>
<dbReference type="Pfam" id="PF12796">
    <property type="entry name" value="Ank_2"/>
    <property type="match status" value="2"/>
</dbReference>
<dbReference type="SUPFAM" id="SSF48403">
    <property type="entry name" value="Ankyrin repeat"/>
    <property type="match status" value="1"/>
</dbReference>
<dbReference type="PROSITE" id="PS50297">
    <property type="entry name" value="ANK_REP_REGION"/>
    <property type="match status" value="1"/>
</dbReference>
<feature type="repeat" description="ANK" evidence="1">
    <location>
        <begin position="74"/>
        <end position="106"/>
    </location>
</feature>
<name>A0A4Z0ZTF7_9LEPT</name>